<accession>A0AAV7XBA0</accession>
<keyword evidence="4" id="KW-1185">Reference proteome</keyword>
<name>A0AAV7XBA0_9NEOP</name>
<proteinExistence type="inferred from homology"/>
<dbReference type="CDD" id="cd00885">
    <property type="entry name" value="cinA"/>
    <property type="match status" value="1"/>
</dbReference>
<dbReference type="SUPFAM" id="SSF53218">
    <property type="entry name" value="Molybdenum cofactor biosynthesis proteins"/>
    <property type="match status" value="1"/>
</dbReference>
<dbReference type="Pfam" id="PF24102">
    <property type="entry name" value="FLAD1_M"/>
    <property type="match status" value="1"/>
</dbReference>
<dbReference type="AlphaFoldDB" id="A0AAV7XBA0"/>
<protein>
    <recommendedName>
        <fullName evidence="2">MoaB/Mog domain-containing protein</fullName>
    </recommendedName>
</protein>
<dbReference type="PANTHER" id="PTHR13939">
    <property type="entry name" value="NICOTINAMIDE-NUCLEOTIDE AMIDOHYDROLASE PNCC"/>
    <property type="match status" value="1"/>
</dbReference>
<comment type="similarity">
    <text evidence="1">In the N-terminal section; belongs to the MoaB/Mog family.</text>
</comment>
<dbReference type="InterPro" id="IPR050101">
    <property type="entry name" value="CinA"/>
</dbReference>
<dbReference type="InterPro" id="IPR036425">
    <property type="entry name" value="MoaB/Mog-like_dom_sf"/>
</dbReference>
<dbReference type="Gene3D" id="3.40.980.10">
    <property type="entry name" value="MoaB/Mog-like domain"/>
    <property type="match status" value="1"/>
</dbReference>
<dbReference type="Pfam" id="PF00994">
    <property type="entry name" value="MoCF_biosynth"/>
    <property type="match status" value="1"/>
</dbReference>
<evidence type="ECO:0000313" key="3">
    <source>
        <dbReference type="EMBL" id="KAJ1521884.1"/>
    </source>
</evidence>
<sequence length="292" mass="32393">MIRSSLKKGILSAVFKIGCRRWKKQTMSRLHAPVPNIPTAGIIVIGDEILKGQVQDSNSHFIISRLYNIGVRVMKVSVVGDDIDEISDEVRKFSHLYTFVITSGGIGPTHDDVTFEGVAKAFEENVYPHPELVKICSDFYKTTDLSSPVMKLASVPKSAKLKYGFDPIQNQRSKFPNISVKNVYIFPGVPPLLEKSFAMLCEDLFGGSGSKFFKSDLFLNQNEVSIAENLSTAVKEFPSVAFGSYPQFDNRSYCLKLTVEANSPELLSKAVDRLKELLPQDCLVDCGSEPLN</sequence>
<dbReference type="InterPro" id="IPR001453">
    <property type="entry name" value="MoaB/Mog_dom"/>
</dbReference>
<comment type="caution">
    <text evidence="3">The sequence shown here is derived from an EMBL/GenBank/DDBJ whole genome shotgun (WGS) entry which is preliminary data.</text>
</comment>
<evidence type="ECO:0000256" key="1">
    <source>
        <dbReference type="ARBA" id="ARBA00007589"/>
    </source>
</evidence>
<evidence type="ECO:0000259" key="2">
    <source>
        <dbReference type="SMART" id="SM00852"/>
    </source>
</evidence>
<dbReference type="Proteomes" id="UP001075354">
    <property type="component" value="Chromosome 12"/>
</dbReference>
<reference evidence="3" key="1">
    <citation type="submission" date="2022-12" db="EMBL/GenBank/DDBJ databases">
        <title>Chromosome-level genome assembly of the bean flower thrips Megalurothrips usitatus.</title>
        <authorList>
            <person name="Ma L."/>
            <person name="Liu Q."/>
            <person name="Li H."/>
            <person name="Cai W."/>
        </authorList>
    </citation>
    <scope>NUCLEOTIDE SEQUENCE</scope>
    <source>
        <strain evidence="3">Cailab_2022a</strain>
    </source>
</reference>
<gene>
    <name evidence="3" type="ORF">ONE63_002222</name>
</gene>
<evidence type="ECO:0000313" key="4">
    <source>
        <dbReference type="Proteomes" id="UP001075354"/>
    </source>
</evidence>
<dbReference type="InterPro" id="IPR056596">
    <property type="entry name" value="FLAD1_M"/>
</dbReference>
<feature type="domain" description="MoaB/Mog" evidence="2">
    <location>
        <begin position="41"/>
        <end position="207"/>
    </location>
</feature>
<organism evidence="3 4">
    <name type="scientific">Megalurothrips usitatus</name>
    <name type="common">bean blossom thrips</name>
    <dbReference type="NCBI Taxonomy" id="439358"/>
    <lineage>
        <taxon>Eukaryota</taxon>
        <taxon>Metazoa</taxon>
        <taxon>Ecdysozoa</taxon>
        <taxon>Arthropoda</taxon>
        <taxon>Hexapoda</taxon>
        <taxon>Insecta</taxon>
        <taxon>Pterygota</taxon>
        <taxon>Neoptera</taxon>
        <taxon>Paraneoptera</taxon>
        <taxon>Thysanoptera</taxon>
        <taxon>Terebrantia</taxon>
        <taxon>Thripoidea</taxon>
        <taxon>Thripidae</taxon>
        <taxon>Megalurothrips</taxon>
    </lineage>
</organism>
<dbReference type="EMBL" id="JAPTSV010000012">
    <property type="protein sequence ID" value="KAJ1521884.1"/>
    <property type="molecule type" value="Genomic_DNA"/>
</dbReference>
<dbReference type="PANTHER" id="PTHR13939:SF0">
    <property type="entry name" value="NMN AMIDOHYDROLASE-LIKE PROTEIN YFAY"/>
    <property type="match status" value="1"/>
</dbReference>
<dbReference type="SMART" id="SM00852">
    <property type="entry name" value="MoCF_biosynth"/>
    <property type="match status" value="1"/>
</dbReference>